<name>A0A4S3JM58_9EURO</name>
<protein>
    <recommendedName>
        <fullName evidence="5">N-acetyltransferase domain-containing protein</fullName>
    </recommendedName>
</protein>
<dbReference type="SUPFAM" id="SSF55729">
    <property type="entry name" value="Acyl-CoA N-acyltransferases (Nat)"/>
    <property type="match status" value="1"/>
</dbReference>
<dbReference type="Gene3D" id="3.40.630.30">
    <property type="match status" value="1"/>
</dbReference>
<dbReference type="GeneID" id="54333651"/>
<evidence type="ECO:0000313" key="3">
    <source>
        <dbReference type="Proteomes" id="UP000308092"/>
    </source>
</evidence>
<dbReference type="PANTHER" id="PTHR42791">
    <property type="entry name" value="GNAT FAMILY ACETYLTRANSFERASE"/>
    <property type="match status" value="1"/>
</dbReference>
<accession>A0A4S3JM58</accession>
<sequence>MSYLVEHITKQDIPGVINVLFTVMAPTGFGRTTGEVPNYSVTLDEFLSSPYGTNMAYRIVHELDTDPTLHYLKVMDSHSGDIISIGKWHIYHGEEGLRAWRASVRTDEKMHIPFGLNAKGYRMVMGKLFDKRKHFFGENGRDHCLFELLVTHPRFERRGAGSLITQWGCDVGDRLGLDCYLESSDQGYRLYKRKGFREISADPEENVIEFTVDEFTGRQGCAEDKLHFTCMIRKPGKQNG</sequence>
<keyword evidence="3" id="KW-1185">Reference proteome</keyword>
<evidence type="ECO:0008006" key="5">
    <source>
        <dbReference type="Google" id="ProtNLM"/>
    </source>
</evidence>
<dbReference type="AlphaFoldDB" id="A0A4S3JM58"/>
<reference evidence="1 4" key="2">
    <citation type="submission" date="2019-08" db="EMBL/GenBank/DDBJ databases">
        <title>The genome sequence of a newly discovered highly antifungal drug resistant Aspergillus species, Aspergillus tanneri NIH 1004.</title>
        <authorList>
            <person name="Mounaud S."/>
            <person name="Singh I."/>
            <person name="Joardar V."/>
            <person name="Pakala S."/>
            <person name="Pakala S."/>
            <person name="Venepally P."/>
            <person name="Chung J.K."/>
            <person name="Losada L."/>
            <person name="Nierman W.C."/>
        </authorList>
    </citation>
    <scope>NUCLEOTIDE SEQUENCE [LARGE SCALE GENOMIC DNA]</scope>
    <source>
        <strain evidence="1 4">NIH1004</strain>
    </source>
</reference>
<dbReference type="EMBL" id="SOSA01000108">
    <property type="protein sequence ID" value="THC96573.1"/>
    <property type="molecule type" value="Genomic_DNA"/>
</dbReference>
<dbReference type="Proteomes" id="UP000324241">
    <property type="component" value="Unassembled WGS sequence"/>
</dbReference>
<dbReference type="RefSeq" id="XP_033421372.1">
    <property type="nucleotide sequence ID" value="XM_033575517.1"/>
</dbReference>
<evidence type="ECO:0000313" key="4">
    <source>
        <dbReference type="Proteomes" id="UP000324241"/>
    </source>
</evidence>
<dbReference type="VEuPathDB" id="FungiDB:EYZ11_003965"/>
<reference evidence="2 3" key="1">
    <citation type="submission" date="2019-03" db="EMBL/GenBank/DDBJ databases">
        <title>The genome sequence of a newly discovered highly antifungal drug resistant Aspergillus species, Aspergillus tanneri NIH 1004.</title>
        <authorList>
            <person name="Mounaud S."/>
            <person name="Singh I."/>
            <person name="Joardar V."/>
            <person name="Pakala S."/>
            <person name="Pakala S."/>
            <person name="Venepally P."/>
            <person name="Hoover J."/>
            <person name="Nierman W."/>
            <person name="Chung J."/>
            <person name="Losada L."/>
        </authorList>
    </citation>
    <scope>NUCLEOTIDE SEQUENCE [LARGE SCALE GENOMIC DNA]</scope>
    <source>
        <strain evidence="2 3">NIH1004</strain>
    </source>
</reference>
<evidence type="ECO:0000313" key="2">
    <source>
        <dbReference type="EMBL" id="THC96573.1"/>
    </source>
</evidence>
<dbReference type="EMBL" id="QUQM01000008">
    <property type="protein sequence ID" value="KAA8642010.1"/>
    <property type="molecule type" value="Genomic_DNA"/>
</dbReference>
<dbReference type="InterPro" id="IPR052523">
    <property type="entry name" value="Trichothecene_AcTrans"/>
</dbReference>
<gene>
    <name evidence="1" type="ORF">ATNIH1004_010950</name>
    <name evidence="2" type="ORF">EYZ11_003965</name>
</gene>
<proteinExistence type="predicted"/>
<dbReference type="PANTHER" id="PTHR42791:SF14">
    <property type="entry name" value="N-ACETYLTRANSFERASE DOMAIN-CONTAINING PROTEIN"/>
    <property type="match status" value="1"/>
</dbReference>
<dbReference type="InterPro" id="IPR016181">
    <property type="entry name" value="Acyl_CoA_acyltransferase"/>
</dbReference>
<dbReference type="STRING" id="1220188.A0A4S3JM58"/>
<organism evidence="2 3">
    <name type="scientific">Aspergillus tanneri</name>
    <dbReference type="NCBI Taxonomy" id="1220188"/>
    <lineage>
        <taxon>Eukaryota</taxon>
        <taxon>Fungi</taxon>
        <taxon>Dikarya</taxon>
        <taxon>Ascomycota</taxon>
        <taxon>Pezizomycotina</taxon>
        <taxon>Eurotiomycetes</taxon>
        <taxon>Eurotiomycetidae</taxon>
        <taxon>Eurotiales</taxon>
        <taxon>Aspergillaceae</taxon>
        <taxon>Aspergillus</taxon>
        <taxon>Aspergillus subgen. Circumdati</taxon>
    </lineage>
</organism>
<dbReference type="Proteomes" id="UP000308092">
    <property type="component" value="Unassembled WGS sequence"/>
</dbReference>
<comment type="caution">
    <text evidence="2">The sequence shown here is derived from an EMBL/GenBank/DDBJ whole genome shotgun (WGS) entry which is preliminary data.</text>
</comment>
<dbReference type="OrthoDB" id="410198at2759"/>
<evidence type="ECO:0000313" key="1">
    <source>
        <dbReference type="EMBL" id="KAA8642010.1"/>
    </source>
</evidence>